<dbReference type="GO" id="GO:0050709">
    <property type="term" value="P:negative regulation of protein secretion"/>
    <property type="evidence" value="ECO:0007669"/>
    <property type="project" value="InterPro"/>
</dbReference>
<dbReference type="NCBIfam" id="TIGR02511">
    <property type="entry name" value="type_III_tyeA"/>
    <property type="match status" value="1"/>
</dbReference>
<dbReference type="InterPro" id="IPR013351">
    <property type="entry name" value="T3SS_TyeA-rel"/>
</dbReference>
<dbReference type="NCBIfam" id="TIGR02568">
    <property type="entry name" value="LcrE"/>
    <property type="match status" value="1"/>
</dbReference>
<dbReference type="Proteomes" id="UP000240638">
    <property type="component" value="Unassembled WGS sequence"/>
</dbReference>
<dbReference type="Pfam" id="PF07201">
    <property type="entry name" value="HrpJ"/>
    <property type="match status" value="1"/>
</dbReference>
<dbReference type="GO" id="GO:0019867">
    <property type="term" value="C:outer membrane"/>
    <property type="evidence" value="ECO:0007669"/>
    <property type="project" value="InterPro"/>
</dbReference>
<feature type="compositionally biased region" description="Basic and acidic residues" evidence="1">
    <location>
        <begin position="1"/>
        <end position="34"/>
    </location>
</feature>
<sequence length="421" mass="46787">MRERRERVAGRRDGRPDADECAGRHRNAVRPDTHRSRHPFAIGTGATARHRQRRRPYAMIVDKVNASGPKPQTAQALHPSQPAVPADASQAFPADSAFEMAQNELSSNPGEFASLQASLSGIDKASYTETVEDIGFAIGARARDARALKEGRADKTRAKAMLGKLAEVATEHVDELRARVPEIEQSPAPYDEMRRAKFDAGEMALVLAACLRGGKLDEKARRRLEEALSTVMESEEWVLLLFNRLEFGPVGRAGLAELRELYRRASAQRPRLAQWFEQLRGLADRKRKLKTLIRALAFELSAEGPATGAQLAAVIGDLKRILQFLGMEDHCERLARSLHSADVDGDTVLGLLIDAVQEVWLDKNWIADRAGALMTDETQQYRLVQRLSEVVKLLPGDCFNDDEQRDVMLEAFSSCLDMLAD</sequence>
<dbReference type="AlphaFoldDB" id="A0A2T3XQ07"/>
<comment type="caution">
    <text evidence="3">The sequence shown here is derived from an EMBL/GenBank/DDBJ whole genome shotgun (WGS) entry which is preliminary data.</text>
</comment>
<feature type="region of interest" description="Disordered" evidence="1">
    <location>
        <begin position="1"/>
        <end position="40"/>
    </location>
</feature>
<dbReference type="InterPro" id="IPR038347">
    <property type="entry name" value="TyeA_sf"/>
</dbReference>
<accession>A0A2T3XQ07</accession>
<organism evidence="3 4">
    <name type="scientific">Trinickia symbiotica</name>
    <dbReference type="NCBI Taxonomy" id="863227"/>
    <lineage>
        <taxon>Bacteria</taxon>
        <taxon>Pseudomonadati</taxon>
        <taxon>Pseudomonadota</taxon>
        <taxon>Betaproteobacteria</taxon>
        <taxon>Burkholderiales</taxon>
        <taxon>Burkholderiaceae</taxon>
        <taxon>Trinickia</taxon>
    </lineage>
</organism>
<dbReference type="SUPFAM" id="SSF140591">
    <property type="entry name" value="Type III secretion system domain"/>
    <property type="match status" value="2"/>
</dbReference>
<dbReference type="Gene3D" id="1.20.1280.80">
    <property type="match status" value="1"/>
</dbReference>
<evidence type="ECO:0000259" key="2">
    <source>
        <dbReference type="Pfam" id="PF07201"/>
    </source>
</evidence>
<gene>
    <name evidence="3" type="ORF">C9I57_21570</name>
</gene>
<reference evidence="3 4" key="1">
    <citation type="submission" date="2018-03" db="EMBL/GenBank/DDBJ databases">
        <title>Whole genome analyses suggest that Burkholderia sensu lato contains two further novel genera in the rhizoxinica-symbiotica group Mycetohabitans gen. nov., and Trinickia gen. nov.: implications for the evolution of diazotrophy and nodulation in the Burkholderiaceae.</title>
        <authorList>
            <person name="Estrada De Los Santos P."/>
            <person name="Palmer M."/>
            <person name="Chavez-Ramirez B."/>
            <person name="Steenkamp E.T."/>
            <person name="Hirsch A.M."/>
            <person name="Manyaka P."/>
            <person name="Maluk M."/>
            <person name="Lafos M."/>
            <person name="Crook M."/>
            <person name="Gross E."/>
            <person name="Simon M.F."/>
            <person name="Bueno Dos Reis Junior F."/>
            <person name="Poole P.S."/>
            <person name="Venter S.N."/>
            <person name="James E.K."/>
        </authorList>
    </citation>
    <scope>NUCLEOTIDE SEQUENCE [LARGE SCALE GENOMIC DNA]</scope>
    <source>
        <strain evidence="3 4">JPY-366</strain>
    </source>
</reference>
<dbReference type="GO" id="GO:0030254">
    <property type="term" value="P:protein secretion by the type III secretion system"/>
    <property type="evidence" value="ECO:0007669"/>
    <property type="project" value="InterPro"/>
</dbReference>
<proteinExistence type="predicted"/>
<dbReference type="EMBL" id="PYUC01000011">
    <property type="protein sequence ID" value="PTB18609.1"/>
    <property type="molecule type" value="Genomic_DNA"/>
</dbReference>
<name>A0A2T3XQ07_9BURK</name>
<dbReference type="GO" id="GO:0009986">
    <property type="term" value="C:cell surface"/>
    <property type="evidence" value="ECO:0007669"/>
    <property type="project" value="InterPro"/>
</dbReference>
<protein>
    <submittedName>
        <fullName evidence="3">SepL/TyeA/HrpJ family type III secretion system gatekeeper</fullName>
    </submittedName>
</protein>
<dbReference type="InterPro" id="IPR013401">
    <property type="entry name" value="T3SS_LcrE"/>
</dbReference>
<evidence type="ECO:0000313" key="3">
    <source>
        <dbReference type="EMBL" id="PTB18609.1"/>
    </source>
</evidence>
<evidence type="ECO:0000313" key="4">
    <source>
        <dbReference type="Proteomes" id="UP000240638"/>
    </source>
</evidence>
<evidence type="ECO:0000256" key="1">
    <source>
        <dbReference type="SAM" id="MobiDB-lite"/>
    </source>
</evidence>
<feature type="domain" description="Hypersensitivity response secretion-like HrpJ" evidence="2">
    <location>
        <begin position="127"/>
        <end position="280"/>
    </location>
</feature>
<dbReference type="InterPro" id="IPR010812">
    <property type="entry name" value="HrpJ-like"/>
</dbReference>